<feature type="signal peptide" evidence="4">
    <location>
        <begin position="1"/>
        <end position="36"/>
    </location>
</feature>
<proteinExistence type="inferred from homology"/>
<protein>
    <submittedName>
        <fullName evidence="6">Arylsulfatase</fullName>
    </submittedName>
</protein>
<dbReference type="EMBL" id="FOQD01000003">
    <property type="protein sequence ID" value="SFH87099.1"/>
    <property type="molecule type" value="Genomic_DNA"/>
</dbReference>
<reference evidence="7" key="1">
    <citation type="submission" date="2016-10" db="EMBL/GenBank/DDBJ databases">
        <authorList>
            <person name="Varghese N."/>
            <person name="Submissions S."/>
        </authorList>
    </citation>
    <scope>NUCLEOTIDE SEQUENCE [LARGE SCALE GENOMIC DNA]</scope>
    <source>
        <strain evidence="7">DSM 26348</strain>
    </source>
</reference>
<dbReference type="GO" id="GO:0004065">
    <property type="term" value="F:arylsulfatase activity"/>
    <property type="evidence" value="ECO:0007669"/>
    <property type="project" value="TreeGrafter"/>
</dbReference>
<dbReference type="Proteomes" id="UP000199518">
    <property type="component" value="Unassembled WGS sequence"/>
</dbReference>
<dbReference type="Gene3D" id="3.30.1120.10">
    <property type="match status" value="1"/>
</dbReference>
<dbReference type="Pfam" id="PF00884">
    <property type="entry name" value="Sulfatase"/>
    <property type="match status" value="1"/>
</dbReference>
<name>A0A1I3DKJ4_9PLAN</name>
<dbReference type="InterPro" id="IPR050738">
    <property type="entry name" value="Sulfatase"/>
</dbReference>
<dbReference type="STRING" id="1576369.SAMN05421753_103287"/>
<dbReference type="InterPro" id="IPR000917">
    <property type="entry name" value="Sulfatase_N"/>
</dbReference>
<evidence type="ECO:0000256" key="3">
    <source>
        <dbReference type="SAM" id="MobiDB-lite"/>
    </source>
</evidence>
<feature type="region of interest" description="Disordered" evidence="3">
    <location>
        <begin position="547"/>
        <end position="566"/>
    </location>
</feature>
<keyword evidence="4" id="KW-0732">Signal</keyword>
<evidence type="ECO:0000259" key="5">
    <source>
        <dbReference type="Pfam" id="PF00884"/>
    </source>
</evidence>
<feature type="compositionally biased region" description="Basic and acidic residues" evidence="3">
    <location>
        <begin position="556"/>
        <end position="566"/>
    </location>
</feature>
<dbReference type="CDD" id="cd16025">
    <property type="entry name" value="PAS_like"/>
    <property type="match status" value="1"/>
</dbReference>
<feature type="domain" description="Sulfatase N-terminal" evidence="5">
    <location>
        <begin position="50"/>
        <end position="448"/>
    </location>
</feature>
<dbReference type="AlphaFoldDB" id="A0A1I3DKJ4"/>
<keyword evidence="7" id="KW-1185">Reference proteome</keyword>
<dbReference type="OrthoDB" id="9783154at2"/>
<evidence type="ECO:0000256" key="2">
    <source>
        <dbReference type="ARBA" id="ARBA00022801"/>
    </source>
</evidence>
<comment type="similarity">
    <text evidence="1">Belongs to the sulfatase family.</text>
</comment>
<dbReference type="Gene3D" id="3.40.720.10">
    <property type="entry name" value="Alkaline Phosphatase, subunit A"/>
    <property type="match status" value="1"/>
</dbReference>
<dbReference type="InterPro" id="IPR017850">
    <property type="entry name" value="Alkaline_phosphatase_core_sf"/>
</dbReference>
<evidence type="ECO:0000313" key="7">
    <source>
        <dbReference type="Proteomes" id="UP000199518"/>
    </source>
</evidence>
<evidence type="ECO:0000256" key="1">
    <source>
        <dbReference type="ARBA" id="ARBA00008779"/>
    </source>
</evidence>
<dbReference type="RefSeq" id="WP_092048304.1">
    <property type="nucleotide sequence ID" value="NZ_FOQD01000003.1"/>
</dbReference>
<organism evidence="6 7">
    <name type="scientific">Planctomicrobium piriforme</name>
    <dbReference type="NCBI Taxonomy" id="1576369"/>
    <lineage>
        <taxon>Bacteria</taxon>
        <taxon>Pseudomonadati</taxon>
        <taxon>Planctomycetota</taxon>
        <taxon>Planctomycetia</taxon>
        <taxon>Planctomycetales</taxon>
        <taxon>Planctomycetaceae</taxon>
        <taxon>Planctomicrobium</taxon>
    </lineage>
</organism>
<gene>
    <name evidence="6" type="ORF">SAMN05421753_103287</name>
</gene>
<feature type="chain" id="PRO_5011464349" evidence="4">
    <location>
        <begin position="37"/>
        <end position="566"/>
    </location>
</feature>
<dbReference type="PANTHER" id="PTHR42693:SF53">
    <property type="entry name" value="ENDO-4-O-SULFATASE"/>
    <property type="match status" value="1"/>
</dbReference>
<evidence type="ECO:0000256" key="4">
    <source>
        <dbReference type="SAM" id="SignalP"/>
    </source>
</evidence>
<accession>A0A1I3DKJ4</accession>
<keyword evidence="2" id="KW-0378">Hydrolase</keyword>
<dbReference type="SUPFAM" id="SSF53649">
    <property type="entry name" value="Alkaline phosphatase-like"/>
    <property type="match status" value="1"/>
</dbReference>
<dbReference type="PANTHER" id="PTHR42693">
    <property type="entry name" value="ARYLSULFATASE FAMILY MEMBER"/>
    <property type="match status" value="1"/>
</dbReference>
<sequence>MFIARSPVRRHRSTHPIHCGIATLILLSLSANVSFADEKHESKTAAASAPNIVIIMADDLGFSDLGCYGGEIQTPQLDRLAANGLRFTQFYNTARCWPTRAALMTGYYPQQVHRDELDGLGGGGKGRRQPWAQLLPALLKPQGYRCYHAGKWHIDGPALAAGFDHSYIGEGGRFFNPRQHFEDDVKLPAVDPESGYYATTATADYALKYLKSHQADHKQNPFLLYLAFIAPHFPLQAPQADIDRYRSRYHEGWDVLREQRYGRQRDAGLVNTPLSALEPQVGPPYDFPKAIEKLGPGEVNRPLTWSSLTSEQQQFQATKMAIHAAMVDRMDQEIGRVLEQIRAMQAWDNTLILFLSDNGASAEIMVRDDGHDPAAPPGSAKSYLCLGPGFSSLGNTPFRRHKTWVHEGGIATPLIAHWPKGISARGELRETPAHVIDVVPTLLAAAGIAPPKTFDGEPVPALPGKSLLPAFHHNADLDRECLWWLHEGNRAVRKENWKLVAAKGEPWELYDLTTDRAESNNLATAQPELVKELDALWHQKLKEFTELAAQTPELGQPEKGKNNRQE</sequence>
<evidence type="ECO:0000313" key="6">
    <source>
        <dbReference type="EMBL" id="SFH87099.1"/>
    </source>
</evidence>